<feature type="active site" description="Proton acceptor" evidence="4">
    <location>
        <position position="387"/>
    </location>
</feature>
<dbReference type="SUPFAM" id="SSF52777">
    <property type="entry name" value="CoA-dependent acyltransferases"/>
    <property type="match status" value="2"/>
</dbReference>
<sequence length="748" mass="84096">MPPANSANANRFWELDSAYEVRTRRFLSPVKTHESSSFLNEVLSANGATDTRTQPRKAQASSYEEHQSSLPRLPIPSLQHTCNLYLKSIQAIATSEEYLHTSKLTEEFLKPGGTGELLHSLLVKWDNTCDQPSWLEEFWDDSYLCTRDPIPVNVNYFFQLQPHPQQLNKSCRVSQVGRAASLLHAATQYYLSILDGTIAKEFERDAPVCMSQYRFAFSTSRVPGLRRDRKICYSTRPLTSDEQKSKFAEYVAADPTHCVVIIRNRFFKVEVLKDGAQCSVEELVLALKHIVDCATSRRDPGAPVGLFTTLDRTDWFHTRERLKALGNSEVLQAIQSAIFCLCLDGVEVTSPDEAARIFFHGPGTNRWFDRHNIIVTRDGSAGINWEHSVGDGGTALHIADFMFRRDCERFFLDKDVEALLEQTGKVQLPVGMVSELQWCLDNGLDKLMKAAFTDFKVLIESYETHVIHFQNFGGARIKHMSLSPDAFVQVALQLTFYRLFGRNCATYEAASTRSFSHGRTECVRSTSRAVWDFCRAASDPIFCKRVGSYVPTQQQLLHTAIESHTEFMKLAKKGLGVDRHLYGLRVMARMHGIPLPELFKDRCFHSSATWLMSTSHCGSSALNSFGFGPVVSSGYGIGYMIKSKGIDFVITSCRTHPYTSAAVFATMLHSSLMHMDAILRSEMVGDRSGSCNLVFSHPCGFNDFEFTPQEGFIYQHYEKESLRNIVHDLAKVNEGVVSPDESVGGLSS</sequence>
<dbReference type="Gene3D" id="3.30.559.10">
    <property type="entry name" value="Chloramphenicol acetyltransferase-like domain"/>
    <property type="match status" value="1"/>
</dbReference>
<protein>
    <submittedName>
        <fullName evidence="7">Putative choline/carnitine O-acetyltransferase</fullName>
        <ecNumber evidence="7">2.3.1.7</ecNumber>
    </submittedName>
</protein>
<dbReference type="GeneID" id="40330460"/>
<dbReference type="GO" id="GO:0009437">
    <property type="term" value="P:carnitine metabolic process"/>
    <property type="evidence" value="ECO:0007669"/>
    <property type="project" value="TreeGrafter"/>
</dbReference>
<dbReference type="EC" id="2.3.1.7" evidence="7"/>
<name>A0A3S5IQT1_TRYRA</name>
<dbReference type="AlphaFoldDB" id="A0A3S5IQT1"/>
<dbReference type="RefSeq" id="XP_029236771.1">
    <property type="nucleotide sequence ID" value="XM_029383369.1"/>
</dbReference>
<reference evidence="7 8" key="1">
    <citation type="journal article" date="2018" name="BMC Genomics">
        <title>Genomic comparison of Trypanosoma conorhini and Trypanosoma rangeli to Trypanosoma cruzi strains of high and low virulence.</title>
        <authorList>
            <person name="Bradwell K.R."/>
            <person name="Koparde V.N."/>
            <person name="Matveyev A.V."/>
            <person name="Serrano M.G."/>
            <person name="Alves J.M."/>
            <person name="Parikh H."/>
            <person name="Huang B."/>
            <person name="Lee V."/>
            <person name="Espinosa-Alvarez O."/>
            <person name="Ortiz P.A."/>
            <person name="Costa-Martins A.G."/>
            <person name="Teixeira M.M."/>
            <person name="Buck G.A."/>
        </authorList>
    </citation>
    <scope>NUCLEOTIDE SEQUENCE [LARGE SCALE GENOMIC DNA]</scope>
    <source>
        <strain evidence="7 8">AM80</strain>
    </source>
</reference>
<proteinExistence type="inferred from homology"/>
<evidence type="ECO:0000256" key="2">
    <source>
        <dbReference type="ARBA" id="ARBA00022679"/>
    </source>
</evidence>
<dbReference type="InterPro" id="IPR000542">
    <property type="entry name" value="Carn_acyl_trans"/>
</dbReference>
<dbReference type="OMA" id="ENHSKGP"/>
<evidence type="ECO:0000259" key="6">
    <source>
        <dbReference type="Pfam" id="PF00755"/>
    </source>
</evidence>
<gene>
    <name evidence="7" type="ORF">TraAM80_06527</name>
</gene>
<dbReference type="EMBL" id="MKGL01000241">
    <property type="protein sequence ID" value="RNF02199.1"/>
    <property type="molecule type" value="Genomic_DNA"/>
</dbReference>
<dbReference type="InterPro" id="IPR042231">
    <property type="entry name" value="Cho/carn_acyl_trans_2"/>
</dbReference>
<dbReference type="VEuPathDB" id="TriTrypDB:TRSC58_03288"/>
<feature type="region of interest" description="Disordered" evidence="5">
    <location>
        <begin position="45"/>
        <end position="69"/>
    </location>
</feature>
<dbReference type="InterPro" id="IPR023213">
    <property type="entry name" value="CAT-like_dom_sf"/>
</dbReference>
<dbReference type="Gene3D" id="3.30.559.70">
    <property type="entry name" value="Choline/Carnitine o-acyltransferase, domain 2"/>
    <property type="match status" value="1"/>
</dbReference>
<keyword evidence="8" id="KW-1185">Reference proteome</keyword>
<dbReference type="InterPro" id="IPR039551">
    <property type="entry name" value="Cho/carn_acyl_trans"/>
</dbReference>
<dbReference type="GO" id="GO:0005739">
    <property type="term" value="C:mitochondrion"/>
    <property type="evidence" value="ECO:0007669"/>
    <property type="project" value="TreeGrafter"/>
</dbReference>
<dbReference type="Proteomes" id="UP000283634">
    <property type="component" value="Unassembled WGS sequence"/>
</dbReference>
<organism evidence="7 8">
    <name type="scientific">Trypanosoma rangeli</name>
    <dbReference type="NCBI Taxonomy" id="5698"/>
    <lineage>
        <taxon>Eukaryota</taxon>
        <taxon>Discoba</taxon>
        <taxon>Euglenozoa</taxon>
        <taxon>Kinetoplastea</taxon>
        <taxon>Metakinetoplastina</taxon>
        <taxon>Trypanosomatida</taxon>
        <taxon>Trypanosomatidae</taxon>
        <taxon>Trypanosoma</taxon>
        <taxon>Herpetosoma</taxon>
    </lineage>
</organism>
<keyword evidence="2 7" id="KW-0808">Transferase</keyword>
<evidence type="ECO:0000256" key="1">
    <source>
        <dbReference type="ARBA" id="ARBA00005232"/>
    </source>
</evidence>
<evidence type="ECO:0000313" key="8">
    <source>
        <dbReference type="Proteomes" id="UP000283634"/>
    </source>
</evidence>
<evidence type="ECO:0000313" key="7">
    <source>
        <dbReference type="EMBL" id="RNF02199.1"/>
    </source>
</evidence>
<comment type="caution">
    <text evidence="7">The sequence shown here is derived from an EMBL/GenBank/DDBJ whole genome shotgun (WGS) entry which is preliminary data.</text>
</comment>
<evidence type="ECO:0000256" key="5">
    <source>
        <dbReference type="SAM" id="MobiDB-lite"/>
    </source>
</evidence>
<dbReference type="Pfam" id="PF00755">
    <property type="entry name" value="Carn_acyltransf"/>
    <property type="match status" value="1"/>
</dbReference>
<dbReference type="PANTHER" id="PTHR22589">
    <property type="entry name" value="CARNITINE O-ACYLTRANSFERASE"/>
    <property type="match status" value="1"/>
</dbReference>
<dbReference type="GO" id="GO:0004092">
    <property type="term" value="F:carnitine O-acetyltransferase activity"/>
    <property type="evidence" value="ECO:0007669"/>
    <property type="project" value="UniProtKB-EC"/>
</dbReference>
<dbReference type="PANTHER" id="PTHR22589:SF29">
    <property type="entry name" value="MITOCHONDRIAL CARNITINE O-ACETYLTRANSFERASE-RELATED"/>
    <property type="match status" value="1"/>
</dbReference>
<comment type="similarity">
    <text evidence="1">Belongs to the carnitine/choline acetyltransferase family.</text>
</comment>
<dbReference type="OrthoDB" id="240216at2759"/>
<feature type="domain" description="Choline/carnitine acyltransferase" evidence="6">
    <location>
        <begin position="73"/>
        <end position="669"/>
    </location>
</feature>
<keyword evidence="3 7" id="KW-0012">Acyltransferase</keyword>
<accession>A0A3S5IQT1</accession>
<evidence type="ECO:0000256" key="4">
    <source>
        <dbReference type="PIRSR" id="PIRSR600542-1"/>
    </source>
</evidence>
<evidence type="ECO:0000256" key="3">
    <source>
        <dbReference type="ARBA" id="ARBA00023315"/>
    </source>
</evidence>